<dbReference type="InterPro" id="IPR011063">
    <property type="entry name" value="TilS/TtcA_N"/>
</dbReference>
<dbReference type="Gene3D" id="3.40.50.620">
    <property type="entry name" value="HUPs"/>
    <property type="match status" value="1"/>
</dbReference>
<evidence type="ECO:0000313" key="10">
    <source>
        <dbReference type="EMBL" id="MDQ7917820.1"/>
    </source>
</evidence>
<dbReference type="InterPro" id="IPR014729">
    <property type="entry name" value="Rossmann-like_a/b/a_fold"/>
</dbReference>
<name>A0ABU1A298_9FLAO</name>
<evidence type="ECO:0000259" key="9">
    <source>
        <dbReference type="SMART" id="SM00977"/>
    </source>
</evidence>
<keyword evidence="3 8" id="KW-0436">Ligase</keyword>
<keyword evidence="2 8" id="KW-0963">Cytoplasm</keyword>
<dbReference type="CDD" id="cd01992">
    <property type="entry name" value="TilS_N"/>
    <property type="match status" value="1"/>
</dbReference>
<evidence type="ECO:0000256" key="6">
    <source>
        <dbReference type="ARBA" id="ARBA00022840"/>
    </source>
</evidence>
<dbReference type="NCBIfam" id="TIGR02432">
    <property type="entry name" value="lysidine_TilS_N"/>
    <property type="match status" value="1"/>
</dbReference>
<comment type="caution">
    <text evidence="10">The sequence shown here is derived from an EMBL/GenBank/DDBJ whole genome shotgun (WGS) entry which is preliminary data.</text>
</comment>
<dbReference type="PANTHER" id="PTHR43033">
    <property type="entry name" value="TRNA(ILE)-LYSIDINE SYNTHASE-RELATED"/>
    <property type="match status" value="1"/>
</dbReference>
<sequence length="434" mass="50426">MQHRFSKHIQENFPSLTSQEVVLAISGGVDSVVLAHLLQLSQVDFALAHVNFRLRGKESDADEVFVKELAQQLGCPFYVQHFDTKKFAEDHGVSIQMAARDLRYAWFEELCAQENYKSLLTAHHANDSLETFFINLMRGTGLTGLTGIPENNQLVVRPLLIFSREEIEAFAKENDISWREDASNQSNAYLRNKIRNQVYPILKEENPDVISSFLKTQAHLQESEALLEDYTALLFSKIVKETSWGYELAIQELKKIPNSKAVLYQLLKDFGFTEWEDVYLLLEAQSGKRVFSKTHQLLKDREVLILEKIKKEEEGSFKVNAKEDLIFSLGILKQEKVEKIEEKTKNTAYFPIELLKFPLELRKWKPGDYFYPFGMQGKKKISDFLIDEKIPVTEKEKIWVLCNETDIIWIVNHRTDERYKIQPTQNILKFNLIP</sequence>
<evidence type="ECO:0000256" key="8">
    <source>
        <dbReference type="HAMAP-Rule" id="MF_01161"/>
    </source>
</evidence>
<dbReference type="SUPFAM" id="SSF56037">
    <property type="entry name" value="PheT/TilS domain"/>
    <property type="match status" value="1"/>
</dbReference>
<dbReference type="EC" id="6.3.4.19" evidence="8"/>
<evidence type="ECO:0000256" key="7">
    <source>
        <dbReference type="ARBA" id="ARBA00048539"/>
    </source>
</evidence>
<keyword evidence="6 8" id="KW-0067">ATP-binding</keyword>
<dbReference type="InterPro" id="IPR012094">
    <property type="entry name" value="tRNA_Ile_lys_synt"/>
</dbReference>
<feature type="domain" description="Lysidine-tRNA(Ile) synthetase C-terminal" evidence="9">
    <location>
        <begin position="359"/>
        <end position="430"/>
    </location>
</feature>
<comment type="catalytic activity">
    <reaction evidence="7 8">
        <text>cytidine(34) in tRNA(Ile2) + L-lysine + ATP = lysidine(34) in tRNA(Ile2) + AMP + diphosphate + H(+)</text>
        <dbReference type="Rhea" id="RHEA:43744"/>
        <dbReference type="Rhea" id="RHEA-COMP:10625"/>
        <dbReference type="Rhea" id="RHEA-COMP:10670"/>
        <dbReference type="ChEBI" id="CHEBI:15378"/>
        <dbReference type="ChEBI" id="CHEBI:30616"/>
        <dbReference type="ChEBI" id="CHEBI:32551"/>
        <dbReference type="ChEBI" id="CHEBI:33019"/>
        <dbReference type="ChEBI" id="CHEBI:82748"/>
        <dbReference type="ChEBI" id="CHEBI:83665"/>
        <dbReference type="ChEBI" id="CHEBI:456215"/>
        <dbReference type="EC" id="6.3.4.19"/>
    </reaction>
</comment>
<evidence type="ECO:0000256" key="1">
    <source>
        <dbReference type="ARBA" id="ARBA00004496"/>
    </source>
</evidence>
<evidence type="ECO:0000313" key="11">
    <source>
        <dbReference type="Proteomes" id="UP001230915"/>
    </source>
</evidence>
<comment type="similarity">
    <text evidence="8">Belongs to the tRNA(Ile)-lysidine synthase family.</text>
</comment>
<dbReference type="NCBIfam" id="TIGR02433">
    <property type="entry name" value="lysidine_TilS_C"/>
    <property type="match status" value="1"/>
</dbReference>
<dbReference type="Pfam" id="PF11734">
    <property type="entry name" value="TilS_C"/>
    <property type="match status" value="1"/>
</dbReference>
<evidence type="ECO:0000256" key="3">
    <source>
        <dbReference type="ARBA" id="ARBA00022598"/>
    </source>
</evidence>
<dbReference type="Proteomes" id="UP001230915">
    <property type="component" value="Unassembled WGS sequence"/>
</dbReference>
<comment type="function">
    <text evidence="8">Ligates lysine onto the cytidine present at position 34 of the AUA codon-specific tRNA(Ile) that contains the anticodon CAU, in an ATP-dependent manner. Cytidine is converted to lysidine, thus changing the amino acid specificity of the tRNA from methionine to isoleucine.</text>
</comment>
<comment type="domain">
    <text evidence="8">The N-terminal region contains the highly conserved SGGXDS motif, predicted to be a P-loop motif involved in ATP binding.</text>
</comment>
<proteinExistence type="inferred from homology"/>
<evidence type="ECO:0000256" key="5">
    <source>
        <dbReference type="ARBA" id="ARBA00022741"/>
    </source>
</evidence>
<feature type="binding site" evidence="8">
    <location>
        <begin position="26"/>
        <end position="31"/>
    </location>
    <ligand>
        <name>ATP</name>
        <dbReference type="ChEBI" id="CHEBI:30616"/>
    </ligand>
</feature>
<dbReference type="InterPro" id="IPR012795">
    <property type="entry name" value="tRNA_Ile_lys_synt_N"/>
</dbReference>
<keyword evidence="4 8" id="KW-0819">tRNA processing</keyword>
<dbReference type="SMART" id="SM00977">
    <property type="entry name" value="TilS_C"/>
    <property type="match status" value="1"/>
</dbReference>
<evidence type="ECO:0000256" key="4">
    <source>
        <dbReference type="ARBA" id="ARBA00022694"/>
    </source>
</evidence>
<gene>
    <name evidence="8 10" type="primary">tilS</name>
    <name evidence="10" type="ORF">RBU60_09550</name>
</gene>
<keyword evidence="5 8" id="KW-0547">Nucleotide-binding</keyword>
<dbReference type="HAMAP" id="MF_01161">
    <property type="entry name" value="tRNA_Ile_lys_synt"/>
    <property type="match status" value="1"/>
</dbReference>
<dbReference type="PANTHER" id="PTHR43033:SF1">
    <property type="entry name" value="TRNA(ILE)-LYSIDINE SYNTHASE-RELATED"/>
    <property type="match status" value="1"/>
</dbReference>
<dbReference type="GO" id="GO:0032267">
    <property type="term" value="F:tRNA(Ile)-lysidine synthase activity"/>
    <property type="evidence" value="ECO:0007669"/>
    <property type="project" value="UniProtKB-EC"/>
</dbReference>
<dbReference type="EMBL" id="JAVHUL010000023">
    <property type="protein sequence ID" value="MDQ7917820.1"/>
    <property type="molecule type" value="Genomic_DNA"/>
</dbReference>
<dbReference type="SUPFAM" id="SSF52402">
    <property type="entry name" value="Adenine nucleotide alpha hydrolases-like"/>
    <property type="match status" value="1"/>
</dbReference>
<dbReference type="RefSeq" id="WP_308864671.1">
    <property type="nucleotide sequence ID" value="NZ_JAVHUL010000023.1"/>
</dbReference>
<comment type="subcellular location">
    <subcellularLocation>
        <location evidence="1 8">Cytoplasm</location>
    </subcellularLocation>
</comment>
<dbReference type="InterPro" id="IPR012796">
    <property type="entry name" value="Lysidine-tRNA-synth_C"/>
</dbReference>
<organism evidence="10 11">
    <name type="scientific">Mesonia profundi</name>
    <dbReference type="NCBI Taxonomy" id="3070998"/>
    <lineage>
        <taxon>Bacteria</taxon>
        <taxon>Pseudomonadati</taxon>
        <taxon>Bacteroidota</taxon>
        <taxon>Flavobacteriia</taxon>
        <taxon>Flavobacteriales</taxon>
        <taxon>Flavobacteriaceae</taxon>
        <taxon>Mesonia</taxon>
    </lineage>
</organism>
<evidence type="ECO:0000256" key="2">
    <source>
        <dbReference type="ARBA" id="ARBA00022490"/>
    </source>
</evidence>
<keyword evidence="11" id="KW-1185">Reference proteome</keyword>
<protein>
    <recommendedName>
        <fullName evidence="8">tRNA(Ile)-lysidine synthase</fullName>
        <ecNumber evidence="8">6.3.4.19</ecNumber>
    </recommendedName>
    <alternativeName>
        <fullName evidence="8">tRNA(Ile)-2-lysyl-cytidine synthase</fullName>
    </alternativeName>
    <alternativeName>
        <fullName evidence="8">tRNA(Ile)-lysidine synthetase</fullName>
    </alternativeName>
</protein>
<reference evidence="10 11" key="1">
    <citation type="submission" date="2023-08" db="EMBL/GenBank/DDBJ databases">
        <title>Mesonia sp. MT50, isolated from deep-sea sediment of the Mariana Trench.</title>
        <authorList>
            <person name="Fu H."/>
        </authorList>
    </citation>
    <scope>NUCLEOTIDE SEQUENCE [LARGE SCALE GENOMIC DNA]</scope>
    <source>
        <strain evidence="10 11">MT50</strain>
    </source>
</reference>
<accession>A0ABU1A298</accession>
<dbReference type="Pfam" id="PF01171">
    <property type="entry name" value="ATP_bind_3"/>
    <property type="match status" value="1"/>
</dbReference>